<gene>
    <name evidence="5" type="ORF">JW744_00215</name>
</gene>
<reference evidence="5" key="1">
    <citation type="submission" date="2021-01" db="EMBL/GenBank/DDBJ databases">
        <title>Active Sulfur Cycling in an Early Earth Analoge.</title>
        <authorList>
            <person name="Hahn C.R."/>
            <person name="Youssef N.H."/>
            <person name="Elshahed M."/>
        </authorList>
    </citation>
    <scope>NUCLEOTIDE SEQUENCE</scope>
    <source>
        <strain evidence="5">Zod_Metabat.1151</strain>
    </source>
</reference>
<protein>
    <recommendedName>
        <fullName evidence="7">50S ribosomal protein L32e</fullName>
    </recommendedName>
</protein>
<evidence type="ECO:0000256" key="2">
    <source>
        <dbReference type="ARBA" id="ARBA00022980"/>
    </source>
</evidence>
<organism evidence="5 6">
    <name type="scientific">Candidatus Iainarchaeum sp</name>
    <dbReference type="NCBI Taxonomy" id="3101447"/>
    <lineage>
        <taxon>Archaea</taxon>
        <taxon>Candidatus Iainarchaeota</taxon>
        <taxon>Candidatus Iainarchaeia</taxon>
        <taxon>Candidatus Iainarchaeales</taxon>
        <taxon>Candidatus Iainarchaeaceae</taxon>
        <taxon>Candidatus Iainarchaeum</taxon>
    </lineage>
</organism>
<accession>A0A939C6Q6</accession>
<comment type="similarity">
    <text evidence="1">Belongs to the eukaryotic ribosomal protein eL32 family.</text>
</comment>
<evidence type="ECO:0000256" key="3">
    <source>
        <dbReference type="ARBA" id="ARBA00023274"/>
    </source>
</evidence>
<dbReference type="InterPro" id="IPR036351">
    <property type="entry name" value="Ribosomal_eL32_sf"/>
</dbReference>
<feature type="compositionally biased region" description="Basic residues" evidence="4">
    <location>
        <begin position="71"/>
        <end position="93"/>
    </location>
</feature>
<dbReference type="EMBL" id="JAFGDB010000005">
    <property type="protein sequence ID" value="MBN2066874.1"/>
    <property type="molecule type" value="Genomic_DNA"/>
</dbReference>
<dbReference type="GO" id="GO:0006412">
    <property type="term" value="P:translation"/>
    <property type="evidence" value="ECO:0007669"/>
    <property type="project" value="InterPro"/>
</dbReference>
<dbReference type="GO" id="GO:0003735">
    <property type="term" value="F:structural constituent of ribosome"/>
    <property type="evidence" value="ECO:0007669"/>
    <property type="project" value="InterPro"/>
</dbReference>
<keyword evidence="3" id="KW-0687">Ribonucleoprotein</keyword>
<dbReference type="AlphaFoldDB" id="A0A939C6Q6"/>
<dbReference type="SMART" id="SM01393">
    <property type="entry name" value="Ribosomal_L32e"/>
    <property type="match status" value="1"/>
</dbReference>
<feature type="region of interest" description="Disordered" evidence="4">
    <location>
        <begin position="1"/>
        <end position="93"/>
    </location>
</feature>
<evidence type="ECO:0000256" key="4">
    <source>
        <dbReference type="SAM" id="MobiDB-lite"/>
    </source>
</evidence>
<dbReference type="Pfam" id="PF01655">
    <property type="entry name" value="Ribosomal_L32e"/>
    <property type="match status" value="1"/>
</dbReference>
<evidence type="ECO:0008006" key="7">
    <source>
        <dbReference type="Google" id="ProtNLM"/>
    </source>
</evidence>
<feature type="compositionally biased region" description="Basic and acidic residues" evidence="4">
    <location>
        <begin position="23"/>
        <end position="70"/>
    </location>
</feature>
<dbReference type="GO" id="GO:0022625">
    <property type="term" value="C:cytosolic large ribosomal subunit"/>
    <property type="evidence" value="ECO:0007669"/>
    <property type="project" value="TreeGrafter"/>
</dbReference>
<keyword evidence="2" id="KW-0689">Ribosomal protein</keyword>
<evidence type="ECO:0000256" key="1">
    <source>
        <dbReference type="ARBA" id="ARBA00008431"/>
    </source>
</evidence>
<sequence>MAAKKDEQKKVQKQAAAKKMGKKPAEGKKQAENRKTVEKAMEKKAAGMRAGEEGKNGVKKEIAQAKAEGKKKGKKEKSKARKGPSKSKQVKKLSRLVKRKKKRLFRGRFGKRNWIRNISKKKWQKWRRPRGIDIYFNKEDGLVPGTGYRTPKKIRFVHPSGFREKIVRNMNELEALKLEKETKAARIASGIGRKKRQAMLKKADEIGVFVLNR</sequence>
<name>A0A939C6Q6_9ARCH</name>
<evidence type="ECO:0000313" key="5">
    <source>
        <dbReference type="EMBL" id="MBN2066874.1"/>
    </source>
</evidence>
<dbReference type="PANTHER" id="PTHR23413:SF1">
    <property type="entry name" value="RIBOSOMAL PROTEIN L32"/>
    <property type="match status" value="1"/>
</dbReference>
<evidence type="ECO:0000313" key="6">
    <source>
        <dbReference type="Proteomes" id="UP000809243"/>
    </source>
</evidence>
<dbReference type="PANTHER" id="PTHR23413">
    <property type="entry name" value="60S RIBOSOMAL PROTEIN L32 AND DNA-DIRECTED RNA POLYMERASE II, SUBUNIT N"/>
    <property type="match status" value="1"/>
</dbReference>
<feature type="compositionally biased region" description="Basic and acidic residues" evidence="4">
    <location>
        <begin position="1"/>
        <end position="10"/>
    </location>
</feature>
<dbReference type="InterPro" id="IPR001515">
    <property type="entry name" value="Ribosomal_eL32"/>
</dbReference>
<comment type="caution">
    <text evidence="5">The sequence shown here is derived from an EMBL/GenBank/DDBJ whole genome shotgun (WGS) entry which is preliminary data.</text>
</comment>
<dbReference type="SUPFAM" id="SSF52042">
    <property type="entry name" value="Ribosomal protein L32e"/>
    <property type="match status" value="1"/>
</dbReference>
<dbReference type="Proteomes" id="UP000809243">
    <property type="component" value="Unassembled WGS sequence"/>
</dbReference>
<proteinExistence type="inferred from homology"/>